<sequence>MLMDVFTEDFHPVLDAAVAGLEKRVFHPTAEPRCDGDNIRACTICLNDYEDGVEIAITPCPGRHEFHPRCIVNWLRQSNTCPLCRHAL</sequence>
<dbReference type="AlphaFoldDB" id="A0A3L6EVV2"/>
<dbReference type="PROSITE" id="PS50089">
    <property type="entry name" value="ZF_RING_2"/>
    <property type="match status" value="1"/>
</dbReference>
<evidence type="ECO:0000313" key="6">
    <source>
        <dbReference type="EMBL" id="PWZ25096.1"/>
    </source>
</evidence>
<dbReference type="Gene3D" id="3.30.40.10">
    <property type="entry name" value="Zinc/RING finger domain, C3HC4 (zinc finger)"/>
    <property type="match status" value="1"/>
</dbReference>
<dbReference type="Proteomes" id="UP000251960">
    <property type="component" value="Chromosome 4"/>
</dbReference>
<evidence type="ECO:0000313" key="7">
    <source>
        <dbReference type="Proteomes" id="UP000251960"/>
    </source>
</evidence>
<gene>
    <name evidence="6" type="primary">RLIM</name>
    <name evidence="6" type="ORF">Zm00014a_034720</name>
</gene>
<dbReference type="SUPFAM" id="SSF57850">
    <property type="entry name" value="RING/U-box"/>
    <property type="match status" value="1"/>
</dbReference>
<keyword evidence="3" id="KW-0862">Zinc</keyword>
<protein>
    <submittedName>
        <fullName evidence="6">E3 ubiquitin-protein ligase RLIM</fullName>
    </submittedName>
</protein>
<evidence type="ECO:0000256" key="4">
    <source>
        <dbReference type="PROSITE-ProRule" id="PRU00175"/>
    </source>
</evidence>
<name>A0A3L6EVV2_MAIZE</name>
<reference evidence="6 7" key="1">
    <citation type="journal article" date="2018" name="Nat. Genet.">
        <title>Extensive intraspecific gene order and gene structural variations between Mo17 and other maize genomes.</title>
        <authorList>
            <person name="Sun S."/>
            <person name="Zhou Y."/>
            <person name="Chen J."/>
            <person name="Shi J."/>
            <person name="Zhao H."/>
            <person name="Zhao H."/>
            <person name="Song W."/>
            <person name="Zhang M."/>
            <person name="Cui Y."/>
            <person name="Dong X."/>
            <person name="Liu H."/>
            <person name="Ma X."/>
            <person name="Jiao Y."/>
            <person name="Wang B."/>
            <person name="Wei X."/>
            <person name="Stein J.C."/>
            <person name="Glaubitz J.C."/>
            <person name="Lu F."/>
            <person name="Yu G."/>
            <person name="Liang C."/>
            <person name="Fengler K."/>
            <person name="Li B."/>
            <person name="Rafalski A."/>
            <person name="Schnable P.S."/>
            <person name="Ware D.H."/>
            <person name="Buckler E.S."/>
            <person name="Lai J."/>
        </authorList>
    </citation>
    <scope>NUCLEOTIDE SEQUENCE [LARGE SCALE GENOMIC DNA]</scope>
    <source>
        <strain evidence="7">cv. Missouri 17</strain>
        <tissue evidence="6">Seedling</tissue>
    </source>
</reference>
<dbReference type="Pfam" id="PF13639">
    <property type="entry name" value="zf-RING_2"/>
    <property type="match status" value="1"/>
</dbReference>
<evidence type="ECO:0000256" key="3">
    <source>
        <dbReference type="ARBA" id="ARBA00022833"/>
    </source>
</evidence>
<feature type="domain" description="RING-type" evidence="5">
    <location>
        <begin position="42"/>
        <end position="85"/>
    </location>
</feature>
<evidence type="ECO:0000256" key="2">
    <source>
        <dbReference type="ARBA" id="ARBA00022771"/>
    </source>
</evidence>
<keyword evidence="2 4" id="KW-0863">Zinc-finger</keyword>
<dbReference type="PANTHER" id="PTHR45931">
    <property type="entry name" value="SI:CH211-59O9.10"/>
    <property type="match status" value="1"/>
</dbReference>
<dbReference type="PANTHER" id="PTHR45931:SF16">
    <property type="entry name" value="RING_U-BOX SUPERFAMILY PROTEIN"/>
    <property type="match status" value="1"/>
</dbReference>
<dbReference type="InterPro" id="IPR013083">
    <property type="entry name" value="Znf_RING/FYVE/PHD"/>
</dbReference>
<proteinExistence type="predicted"/>
<evidence type="ECO:0000259" key="5">
    <source>
        <dbReference type="PROSITE" id="PS50089"/>
    </source>
</evidence>
<dbReference type="InterPro" id="IPR051834">
    <property type="entry name" value="RING_finger_E3_ligase"/>
</dbReference>
<dbReference type="GO" id="GO:0008270">
    <property type="term" value="F:zinc ion binding"/>
    <property type="evidence" value="ECO:0007669"/>
    <property type="project" value="UniProtKB-KW"/>
</dbReference>
<organism evidence="6 7">
    <name type="scientific">Zea mays</name>
    <name type="common">Maize</name>
    <dbReference type="NCBI Taxonomy" id="4577"/>
    <lineage>
        <taxon>Eukaryota</taxon>
        <taxon>Viridiplantae</taxon>
        <taxon>Streptophyta</taxon>
        <taxon>Embryophyta</taxon>
        <taxon>Tracheophyta</taxon>
        <taxon>Spermatophyta</taxon>
        <taxon>Magnoliopsida</taxon>
        <taxon>Liliopsida</taxon>
        <taxon>Poales</taxon>
        <taxon>Poaceae</taxon>
        <taxon>PACMAD clade</taxon>
        <taxon>Panicoideae</taxon>
        <taxon>Andropogonodae</taxon>
        <taxon>Andropogoneae</taxon>
        <taxon>Tripsacinae</taxon>
        <taxon>Zea</taxon>
    </lineage>
</organism>
<keyword evidence="1" id="KW-0479">Metal-binding</keyword>
<evidence type="ECO:0000256" key="1">
    <source>
        <dbReference type="ARBA" id="ARBA00022723"/>
    </source>
</evidence>
<dbReference type="EMBL" id="NCVQ01000005">
    <property type="protein sequence ID" value="PWZ25096.1"/>
    <property type="molecule type" value="Genomic_DNA"/>
</dbReference>
<accession>A0A3L6EVV2</accession>
<dbReference type="SMART" id="SM00184">
    <property type="entry name" value="RING"/>
    <property type="match status" value="1"/>
</dbReference>
<comment type="caution">
    <text evidence="6">The sequence shown here is derived from an EMBL/GenBank/DDBJ whole genome shotgun (WGS) entry which is preliminary data.</text>
</comment>
<dbReference type="InterPro" id="IPR001841">
    <property type="entry name" value="Znf_RING"/>
</dbReference>